<dbReference type="EMBL" id="MU825874">
    <property type="protein sequence ID" value="KAJ7387338.1"/>
    <property type="molecule type" value="Genomic_DNA"/>
</dbReference>
<evidence type="ECO:0000313" key="4">
    <source>
        <dbReference type="EMBL" id="KAJ7387338.1"/>
    </source>
</evidence>
<dbReference type="GO" id="GO:0031491">
    <property type="term" value="F:nucleosome binding"/>
    <property type="evidence" value="ECO:0007669"/>
    <property type="project" value="TreeGrafter"/>
</dbReference>
<evidence type="ECO:0000256" key="1">
    <source>
        <dbReference type="ARBA" id="ARBA00004123"/>
    </source>
</evidence>
<dbReference type="InterPro" id="IPR033053">
    <property type="entry name" value="Hir3/CABIN1"/>
</dbReference>
<dbReference type="PANTHER" id="PTHR15502">
    <property type="entry name" value="CALCINEURIN-BINDING PROTEIN CABIN 1-RELATED"/>
    <property type="match status" value="1"/>
</dbReference>
<dbReference type="AlphaFoldDB" id="A0A9W9ZUK9"/>
<evidence type="ECO:0000256" key="3">
    <source>
        <dbReference type="SAM" id="MobiDB-lite"/>
    </source>
</evidence>
<evidence type="ECO:0000313" key="5">
    <source>
        <dbReference type="Proteomes" id="UP001163046"/>
    </source>
</evidence>
<evidence type="ECO:0000256" key="2">
    <source>
        <dbReference type="ARBA" id="ARBA00023242"/>
    </source>
</evidence>
<name>A0A9W9ZUK9_9CNID</name>
<proteinExistence type="predicted"/>
<reference evidence="4" key="1">
    <citation type="submission" date="2023-01" db="EMBL/GenBank/DDBJ databases">
        <title>Genome assembly of the deep-sea coral Lophelia pertusa.</title>
        <authorList>
            <person name="Herrera S."/>
            <person name="Cordes E."/>
        </authorList>
    </citation>
    <scope>NUCLEOTIDE SEQUENCE</scope>
    <source>
        <strain evidence="4">USNM1676648</strain>
        <tissue evidence="4">Polyp</tissue>
    </source>
</reference>
<dbReference type="GO" id="GO:0006325">
    <property type="term" value="P:chromatin organization"/>
    <property type="evidence" value="ECO:0007669"/>
    <property type="project" value="InterPro"/>
</dbReference>
<gene>
    <name evidence="4" type="ORF">OS493_004326</name>
</gene>
<organism evidence="4 5">
    <name type="scientific">Desmophyllum pertusum</name>
    <dbReference type="NCBI Taxonomy" id="174260"/>
    <lineage>
        <taxon>Eukaryota</taxon>
        <taxon>Metazoa</taxon>
        <taxon>Cnidaria</taxon>
        <taxon>Anthozoa</taxon>
        <taxon>Hexacorallia</taxon>
        <taxon>Scleractinia</taxon>
        <taxon>Caryophylliina</taxon>
        <taxon>Caryophylliidae</taxon>
        <taxon>Desmophyllum</taxon>
    </lineage>
</organism>
<accession>A0A9W9ZUK9</accession>
<dbReference type="OrthoDB" id="77564at2759"/>
<protein>
    <submittedName>
        <fullName evidence="4">Uncharacterized protein</fullName>
    </submittedName>
</protein>
<comment type="caution">
    <text evidence="4">The sequence shown here is derived from an EMBL/GenBank/DDBJ whole genome shotgun (WGS) entry which is preliminary data.</text>
</comment>
<feature type="compositionally biased region" description="Polar residues" evidence="3">
    <location>
        <begin position="292"/>
        <end position="301"/>
    </location>
</feature>
<comment type="subcellular location">
    <subcellularLocation>
        <location evidence="1">Nucleus</location>
    </subcellularLocation>
</comment>
<dbReference type="Proteomes" id="UP001163046">
    <property type="component" value="Unassembled WGS sequence"/>
</dbReference>
<sequence length="315" mass="35791">METEGVSADTTGNVEKVETANVVSPTPSSDVTDVTAVTTAADTVVVTAQSVAAVESIRPPLTAEQQAKKKELMDRCNHALEYCLRRFPQHHKSRYRLAYVYYYSPEHKETSACRDLLLGSNTRRQHKTFPFPHHGVFNEKSKTNLFSAFWRIPEEDIDRPGCFCTHTYKSVALLLEVLSELHEWDTLLLIQTLLYRTPEQGKKYLRDNERQYIARKAFEYSLEILKVRVSNQDSKVEPSVLSQLVMDMYECWKTGQKYEPSVKVTESLLTQAFEMLMASKALKYCQQHVKPQTSSSNTSFSHPPKGSSGTDPAPI</sequence>
<keyword evidence="5" id="KW-1185">Reference proteome</keyword>
<feature type="region of interest" description="Disordered" evidence="3">
    <location>
        <begin position="292"/>
        <end position="315"/>
    </location>
</feature>
<dbReference type="GO" id="GO:0005634">
    <property type="term" value="C:nucleus"/>
    <property type="evidence" value="ECO:0007669"/>
    <property type="project" value="UniProtKB-SubCell"/>
</dbReference>
<dbReference type="PANTHER" id="PTHR15502:SF7">
    <property type="entry name" value="CALCINEURIN-BINDING PROTEIN CABIN-1"/>
    <property type="match status" value="1"/>
</dbReference>
<feature type="region of interest" description="Disordered" evidence="3">
    <location>
        <begin position="1"/>
        <end position="29"/>
    </location>
</feature>
<keyword evidence="2" id="KW-0539">Nucleus</keyword>